<evidence type="ECO:0000256" key="2">
    <source>
        <dbReference type="ARBA" id="ARBA00022692"/>
    </source>
</evidence>
<sequence>MLLLFLCCTCTLLTCISLSAVATNGVVEGGGAYFMISRNLGAEFGSAVGILFYLANTVATSMYLVGGVEVFLLYIYPGLTIGGEEVHSDTGMFGMMSNNYRIYGTFLLLIECIIVALGVRFVQLLAPVSLFCVILSILACFAGGIEKAITYNGQHVCMLEDHLLSSRILNIPHNEDIANICNYCRKGDQIANEFCEGNTTADVCQTYTEGNLRCVNAFPGFNSLVLTQNMDSVYLQAGQAILRERVADKAREVYQDVTTSFFLLLAIYFPAVTGIMTGANMSGDLKDPQKSIPSGTIAATITTSFIYYALAILFGASIIGPVLRDKNGKSLDGSFVVASLSWPSPWVVIVGSFLSTFGAALQCLCRAVDAIAEVLDFFFLMCYAFVNLICALHSLMGAPNWRPRFKYYHWSLSLAGAFLCFFIMFASCWYYALIACALTATIYKYVQWKGAKQEWGDGLRGLALTTAQYSLMKYEDKDPHPKNWRPQLLILIDGKYSKEIIDLRSLNLLNLAGQLKAGKGLAITATPGMHAENRKKAEEIKERIKQDMTQVRLRGFGKVLLYTEDQVEGAVSALYQSIGIGGLRPNTVFLNFPRMGENQDQHTEQMIFAEQLCCGVQNDNCMVVVKGITDFPRSNDRLKGYLDIWWIVRDGGILMLIAYLLKQHKVWKGCKMRVYAISQTEEQNEKIKKALQRHIYLLRIDASVFIVNMTDLDSIDDDAVQKTLNMEQRTRTLALLKKNLSTLSTGGISNEELSKNDVQQQQPQQICQSTINETSFIQKTFEGIDENQDTLNNSDQISLKNIDDVKIKKMSSAVRLNQVILEYSTESQLVLLSLPKPPKSIKALVENYLAYVEALTEGLPRIMLIGGSGQEVITAEP</sequence>
<keyword evidence="2 5" id="KW-0812">Transmembrane</keyword>
<comment type="subcellular location">
    <subcellularLocation>
        <location evidence="1">Membrane</location>
        <topology evidence="1">Multi-pass membrane protein</topology>
    </subcellularLocation>
</comment>
<evidence type="ECO:0000256" key="3">
    <source>
        <dbReference type="ARBA" id="ARBA00022989"/>
    </source>
</evidence>
<dbReference type="GO" id="GO:1990573">
    <property type="term" value="P:potassium ion import across plasma membrane"/>
    <property type="evidence" value="ECO:0007669"/>
    <property type="project" value="TreeGrafter"/>
</dbReference>
<keyword evidence="3 5" id="KW-1133">Transmembrane helix</keyword>
<dbReference type="GO" id="GO:0006884">
    <property type="term" value="P:cell volume homeostasis"/>
    <property type="evidence" value="ECO:0007669"/>
    <property type="project" value="TreeGrafter"/>
</dbReference>
<dbReference type="GO" id="GO:0045202">
    <property type="term" value="C:synapse"/>
    <property type="evidence" value="ECO:0007669"/>
    <property type="project" value="GOC"/>
</dbReference>
<name>A0A8S9ZW81_9BILA</name>
<protein>
    <submittedName>
        <fullName evidence="9">Uncharacterized protein</fullName>
    </submittedName>
</protein>
<feature type="transmembrane region" description="Helical" evidence="5">
    <location>
        <begin position="407"/>
        <end position="432"/>
    </location>
</feature>
<dbReference type="Gene3D" id="1.20.1740.10">
    <property type="entry name" value="Amino acid/polyamine transporter I"/>
    <property type="match status" value="1"/>
</dbReference>
<evidence type="ECO:0000259" key="8">
    <source>
        <dbReference type="Pfam" id="PF03522"/>
    </source>
</evidence>
<feature type="transmembrane region" description="Helical" evidence="5">
    <location>
        <begin position="100"/>
        <end position="119"/>
    </location>
</feature>
<dbReference type="AlphaFoldDB" id="A0A8S9ZW81"/>
<dbReference type="InterPro" id="IPR004842">
    <property type="entry name" value="SLC12A_fam"/>
</dbReference>
<feature type="chain" id="PRO_5035771816" evidence="6">
    <location>
        <begin position="23"/>
        <end position="877"/>
    </location>
</feature>
<dbReference type="Proteomes" id="UP000605970">
    <property type="component" value="Unassembled WGS sequence"/>
</dbReference>
<keyword evidence="6" id="KW-0732">Signal</keyword>
<gene>
    <name evidence="9" type="ORF">Mgra_00002569</name>
</gene>
<dbReference type="PANTHER" id="PTHR11827">
    <property type="entry name" value="SOLUTE CARRIER FAMILY 12, CATION COTRANSPORTERS"/>
    <property type="match status" value="1"/>
</dbReference>
<dbReference type="Pfam" id="PF03522">
    <property type="entry name" value="SLC12"/>
    <property type="match status" value="1"/>
</dbReference>
<dbReference type="GO" id="GO:0055075">
    <property type="term" value="P:potassium ion homeostasis"/>
    <property type="evidence" value="ECO:0007669"/>
    <property type="project" value="TreeGrafter"/>
</dbReference>
<evidence type="ECO:0000313" key="10">
    <source>
        <dbReference type="Proteomes" id="UP000605970"/>
    </source>
</evidence>
<dbReference type="GO" id="GO:0055064">
    <property type="term" value="P:chloride ion homeostasis"/>
    <property type="evidence" value="ECO:0007669"/>
    <property type="project" value="TreeGrafter"/>
</dbReference>
<feature type="transmembrane region" description="Helical" evidence="5">
    <location>
        <begin position="377"/>
        <end position="395"/>
    </location>
</feature>
<feature type="domain" description="Amino acid permease/ SLC12A" evidence="7">
    <location>
        <begin position="1"/>
        <end position="145"/>
    </location>
</feature>
<feature type="transmembrane region" description="Helical" evidence="5">
    <location>
        <begin position="125"/>
        <end position="145"/>
    </location>
</feature>
<dbReference type="InterPro" id="IPR004841">
    <property type="entry name" value="AA-permease/SLC12A_dom"/>
</dbReference>
<feature type="transmembrane region" description="Helical" evidence="5">
    <location>
        <begin position="297"/>
        <end position="323"/>
    </location>
</feature>
<keyword evidence="4 5" id="KW-0472">Membrane</keyword>
<dbReference type="EMBL" id="JABEBT010000016">
    <property type="protein sequence ID" value="KAF7637866.1"/>
    <property type="molecule type" value="Genomic_DNA"/>
</dbReference>
<dbReference type="GO" id="GO:0007268">
    <property type="term" value="P:chemical synaptic transmission"/>
    <property type="evidence" value="ECO:0007669"/>
    <property type="project" value="TreeGrafter"/>
</dbReference>
<feature type="domain" description="SLC12A transporter C-terminal" evidence="8">
    <location>
        <begin position="609"/>
        <end position="874"/>
    </location>
</feature>
<dbReference type="InterPro" id="IPR018491">
    <property type="entry name" value="SLC12_C"/>
</dbReference>
<feature type="transmembrane region" description="Helical" evidence="5">
    <location>
        <begin position="46"/>
        <end position="79"/>
    </location>
</feature>
<evidence type="ECO:0000256" key="1">
    <source>
        <dbReference type="ARBA" id="ARBA00004141"/>
    </source>
</evidence>
<dbReference type="GO" id="GO:0015379">
    <property type="term" value="F:potassium:chloride symporter activity"/>
    <property type="evidence" value="ECO:0007669"/>
    <property type="project" value="TreeGrafter"/>
</dbReference>
<feature type="domain" description="Amino acid permease/ SLC12A" evidence="7">
    <location>
        <begin position="351"/>
        <end position="489"/>
    </location>
</feature>
<organism evidence="9 10">
    <name type="scientific">Meloidogyne graminicola</name>
    <dbReference type="NCBI Taxonomy" id="189291"/>
    <lineage>
        <taxon>Eukaryota</taxon>
        <taxon>Metazoa</taxon>
        <taxon>Ecdysozoa</taxon>
        <taxon>Nematoda</taxon>
        <taxon>Chromadorea</taxon>
        <taxon>Rhabditida</taxon>
        <taxon>Tylenchina</taxon>
        <taxon>Tylenchomorpha</taxon>
        <taxon>Tylenchoidea</taxon>
        <taxon>Meloidogynidae</taxon>
        <taxon>Meloidogyninae</taxon>
        <taxon>Meloidogyne</taxon>
    </lineage>
</organism>
<keyword evidence="10" id="KW-1185">Reference proteome</keyword>
<reference evidence="9" key="1">
    <citation type="journal article" date="2020" name="Ecol. Evol.">
        <title>Genome structure and content of the rice root-knot nematode (Meloidogyne graminicola).</title>
        <authorList>
            <person name="Phan N.T."/>
            <person name="Danchin E.G.J."/>
            <person name="Klopp C."/>
            <person name="Perfus-Barbeoch L."/>
            <person name="Kozlowski D.K."/>
            <person name="Koutsovoulos G.D."/>
            <person name="Lopez-Roques C."/>
            <person name="Bouchez O."/>
            <person name="Zahm M."/>
            <person name="Besnard G."/>
            <person name="Bellafiore S."/>
        </authorList>
    </citation>
    <scope>NUCLEOTIDE SEQUENCE</scope>
    <source>
        <strain evidence="9">VN-18</strain>
    </source>
</reference>
<feature type="transmembrane region" description="Helical" evidence="5">
    <location>
        <begin position="335"/>
        <end position="357"/>
    </location>
</feature>
<evidence type="ECO:0000256" key="6">
    <source>
        <dbReference type="SAM" id="SignalP"/>
    </source>
</evidence>
<evidence type="ECO:0000256" key="4">
    <source>
        <dbReference type="ARBA" id="ARBA00023136"/>
    </source>
</evidence>
<proteinExistence type="predicted"/>
<dbReference type="Pfam" id="PF00324">
    <property type="entry name" value="AA_permease"/>
    <property type="match status" value="3"/>
</dbReference>
<feature type="domain" description="Amino acid permease/ SLC12A" evidence="7">
    <location>
        <begin position="258"/>
        <end position="322"/>
    </location>
</feature>
<dbReference type="GO" id="GO:0005886">
    <property type="term" value="C:plasma membrane"/>
    <property type="evidence" value="ECO:0007669"/>
    <property type="project" value="TreeGrafter"/>
</dbReference>
<evidence type="ECO:0000256" key="5">
    <source>
        <dbReference type="SAM" id="Phobius"/>
    </source>
</evidence>
<dbReference type="PANTHER" id="PTHR11827:SF55">
    <property type="entry name" value="POTASSIUM_CHLORIDE COTRANSPORTER 3"/>
    <property type="match status" value="1"/>
</dbReference>
<feature type="transmembrane region" description="Helical" evidence="5">
    <location>
        <begin position="253"/>
        <end position="277"/>
    </location>
</feature>
<accession>A0A8S9ZW81</accession>
<feature type="signal peptide" evidence="6">
    <location>
        <begin position="1"/>
        <end position="22"/>
    </location>
</feature>
<evidence type="ECO:0000259" key="7">
    <source>
        <dbReference type="Pfam" id="PF00324"/>
    </source>
</evidence>
<comment type="caution">
    <text evidence="9">The sequence shown here is derived from an EMBL/GenBank/DDBJ whole genome shotgun (WGS) entry which is preliminary data.</text>
</comment>
<dbReference type="OrthoDB" id="2020542at2759"/>
<evidence type="ECO:0000313" key="9">
    <source>
        <dbReference type="EMBL" id="KAF7637866.1"/>
    </source>
</evidence>